<dbReference type="InterPro" id="IPR008564">
    <property type="entry name" value="TVP23-like"/>
</dbReference>
<keyword evidence="5 6" id="KW-0472">Membrane</keyword>
<accession>A0AAD9NDH2</accession>
<feature type="transmembrane region" description="Helical" evidence="6">
    <location>
        <begin position="49"/>
        <end position="67"/>
    </location>
</feature>
<proteinExistence type="inferred from homology"/>
<evidence type="ECO:0000313" key="7">
    <source>
        <dbReference type="EMBL" id="KAK2164246.1"/>
    </source>
</evidence>
<evidence type="ECO:0000256" key="2">
    <source>
        <dbReference type="ARBA" id="ARBA00005467"/>
    </source>
</evidence>
<dbReference type="PANTHER" id="PTHR13019">
    <property type="entry name" value="GOLGI APPARATUS MEMBRANE PROTEIN TVP23"/>
    <property type="match status" value="1"/>
</dbReference>
<keyword evidence="8" id="KW-1185">Reference proteome</keyword>
<sequence>MVGAIFSTHAHTLVVTLQKMDAVDDTEDVALNFGEEDDVLQKKRFRHPLAVFFHLVFRVLAIVTYLLCGWFSNSFIINFVIIVLLLSMDFWTVKNITGRLLVGLRWWNQIDEDGKSQWVFESRKVRINMGAAKSRVTAVEARIFWMGLVVCPIFWVLFLFGTIFTLKFKWFVSIWCWSCAYSLHC</sequence>
<feature type="transmembrane region" description="Helical" evidence="6">
    <location>
        <begin position="143"/>
        <end position="164"/>
    </location>
</feature>
<dbReference type="AlphaFoldDB" id="A0AAD9NDH2"/>
<gene>
    <name evidence="7" type="ORF">LSH36_67g04024</name>
</gene>
<comment type="similarity">
    <text evidence="2 6">Belongs to the TVP23 family.</text>
</comment>
<dbReference type="EMBL" id="JAODUP010000067">
    <property type="protein sequence ID" value="KAK2164246.1"/>
    <property type="molecule type" value="Genomic_DNA"/>
</dbReference>
<dbReference type="Pfam" id="PF05832">
    <property type="entry name" value="DUF846"/>
    <property type="match status" value="1"/>
</dbReference>
<keyword evidence="3 6" id="KW-0812">Transmembrane</keyword>
<evidence type="ECO:0000256" key="6">
    <source>
        <dbReference type="RuleBase" id="RU361206"/>
    </source>
</evidence>
<name>A0AAD9NDH2_9ANNE</name>
<evidence type="ECO:0000256" key="3">
    <source>
        <dbReference type="ARBA" id="ARBA00022692"/>
    </source>
</evidence>
<evidence type="ECO:0000256" key="5">
    <source>
        <dbReference type="ARBA" id="ARBA00023136"/>
    </source>
</evidence>
<dbReference type="Proteomes" id="UP001208570">
    <property type="component" value="Unassembled WGS sequence"/>
</dbReference>
<comment type="caution">
    <text evidence="7">The sequence shown here is derived from an EMBL/GenBank/DDBJ whole genome shotgun (WGS) entry which is preliminary data.</text>
</comment>
<comment type="subcellular location">
    <subcellularLocation>
        <location evidence="1 6">Membrane</location>
        <topology evidence="1 6">Multi-pass membrane protein</topology>
    </subcellularLocation>
</comment>
<evidence type="ECO:0000256" key="1">
    <source>
        <dbReference type="ARBA" id="ARBA00004141"/>
    </source>
</evidence>
<keyword evidence="4 6" id="KW-1133">Transmembrane helix</keyword>
<dbReference type="GO" id="GO:0000139">
    <property type="term" value="C:Golgi membrane"/>
    <property type="evidence" value="ECO:0007669"/>
    <property type="project" value="TreeGrafter"/>
</dbReference>
<reference evidence="7" key="1">
    <citation type="journal article" date="2023" name="Mol. Biol. Evol.">
        <title>Third-Generation Sequencing Reveals the Adaptive Role of the Epigenome in Three Deep-Sea Polychaetes.</title>
        <authorList>
            <person name="Perez M."/>
            <person name="Aroh O."/>
            <person name="Sun Y."/>
            <person name="Lan Y."/>
            <person name="Juniper S.K."/>
            <person name="Young C.R."/>
            <person name="Angers B."/>
            <person name="Qian P.Y."/>
        </authorList>
    </citation>
    <scope>NUCLEOTIDE SEQUENCE</scope>
    <source>
        <strain evidence="7">P08H-3</strain>
    </source>
</reference>
<evidence type="ECO:0000256" key="4">
    <source>
        <dbReference type="ARBA" id="ARBA00022989"/>
    </source>
</evidence>
<organism evidence="7 8">
    <name type="scientific">Paralvinella palmiformis</name>
    <dbReference type="NCBI Taxonomy" id="53620"/>
    <lineage>
        <taxon>Eukaryota</taxon>
        <taxon>Metazoa</taxon>
        <taxon>Spiralia</taxon>
        <taxon>Lophotrochozoa</taxon>
        <taxon>Annelida</taxon>
        <taxon>Polychaeta</taxon>
        <taxon>Sedentaria</taxon>
        <taxon>Canalipalpata</taxon>
        <taxon>Terebellida</taxon>
        <taxon>Terebelliformia</taxon>
        <taxon>Alvinellidae</taxon>
        <taxon>Paralvinella</taxon>
    </lineage>
</organism>
<protein>
    <recommendedName>
        <fullName evidence="6">Golgi apparatus membrane protein TVP23 homolog</fullName>
    </recommendedName>
</protein>
<feature type="transmembrane region" description="Helical" evidence="6">
    <location>
        <begin position="73"/>
        <end position="91"/>
    </location>
</feature>
<dbReference type="PANTHER" id="PTHR13019:SF25">
    <property type="entry name" value="GOLGI APPARATUS MEMBRANE PROTEIN TVP23 HOMOLOG"/>
    <property type="match status" value="1"/>
</dbReference>
<dbReference type="GO" id="GO:0009306">
    <property type="term" value="P:protein secretion"/>
    <property type="evidence" value="ECO:0007669"/>
    <property type="project" value="TreeGrafter"/>
</dbReference>
<dbReference type="GO" id="GO:0016192">
    <property type="term" value="P:vesicle-mediated transport"/>
    <property type="evidence" value="ECO:0007669"/>
    <property type="project" value="TreeGrafter"/>
</dbReference>
<evidence type="ECO:0000313" key="8">
    <source>
        <dbReference type="Proteomes" id="UP001208570"/>
    </source>
</evidence>